<sequence>MAESRPRLPQSQIPVKAFGPRHAQGASPGSLPSPNFTFVASSQHLSVGDSPSHPISVAGCAPTPSASISTFRSFRNLLPFGPTKPQIAATNPVTPSKNGPFSNIRRSMNGERSVSAPQLRPKKSQEDPPTLSIQLSHKVDEPLIKPEDLRGGLGLYMKQPEPPPPQSAPAVSQRFQPSHISPPSPGPIGVSDLSTILESETSGISKHAPNLDDSSERHTNSSPRQNEERKLRPDTLDIRLSRPSEQQLLVPPGKRERLPSPDSRDTSALDLSTSKVSNEVLEALVNDHQQGWSHGIVIDEADGHGMDGLDDPNASFNMTSLDPDLAALLSPNNLKSPDHGLLRSIDTLSLPPTTPPMTDSHLASPSASLFTPLPSAGPSPSKTTYSDASPAHLGRSVTTQSSPVRRPAPLTRSASSSAVPSPISVPTRSPSFQIDRSKTLLPSPSFTAAERTSVDTAERPSSAGPSASASRRRGYSQITGDSELPRRPHTGGESEARRPVLSRLMTPVRPALQLNGNGSRSTLRGGSTKTSPSAWDSESVSPSRPQSSLGGRPSLDSSADRFKNSPLVRGRDRSASVTERPATYYGSSGRPPVTDWLGPRTAKAFAAAGLIDVDKEASQPGPSRPASRFSTTRSQTERDSGSRYAPSRMAFSEAGSGSSWGRRSGSISRTGAMSEVNGPLSESASTPRTTFSTGSTALTSVSGSSVQQHLQSELQAIQDKHALETGALLNALADSQRTSKMLRDENTQLRDRLHELEDRLADAVNEMQRLQYQSSLQQSSSSYSRGSSYPRSSLRPGDNAGIRKRPSALQNVMHADADEEEEEETTEIRFHAPPSHMSSARSSSESRREDTYAQPLPPKRFSNASSIFPVPPSTMSMLLHEEGLAPEAYSARSRSPSARRASQGSYGHQRFNSNDTAMTAGNISPTTANFSMLTGSPGSLSLRSEHERLLGDMPPLNLNSDDYDFDGVGN</sequence>
<feature type="compositionally biased region" description="Low complexity" evidence="1">
    <location>
        <begin position="891"/>
        <end position="902"/>
    </location>
</feature>
<feature type="compositionally biased region" description="Low complexity" evidence="1">
    <location>
        <begin position="537"/>
        <end position="548"/>
    </location>
</feature>
<feature type="compositionally biased region" description="Low complexity" evidence="1">
    <location>
        <begin position="459"/>
        <end position="469"/>
    </location>
</feature>
<feature type="compositionally biased region" description="Basic and acidic residues" evidence="1">
    <location>
        <begin position="483"/>
        <end position="498"/>
    </location>
</feature>
<feature type="region of interest" description="Disordered" evidence="1">
    <location>
        <begin position="614"/>
        <end position="697"/>
    </location>
</feature>
<dbReference type="Proteomes" id="UP000813824">
    <property type="component" value="Unassembled WGS sequence"/>
</dbReference>
<feature type="compositionally biased region" description="Polar residues" evidence="1">
    <location>
        <begin position="928"/>
        <end position="938"/>
    </location>
</feature>
<feature type="compositionally biased region" description="Polar residues" evidence="1">
    <location>
        <begin position="427"/>
        <end position="446"/>
    </location>
</feature>
<feature type="compositionally biased region" description="Polar residues" evidence="1">
    <location>
        <begin position="192"/>
        <end position="204"/>
    </location>
</feature>
<feature type="compositionally biased region" description="Low complexity" evidence="1">
    <location>
        <begin position="168"/>
        <end position="179"/>
    </location>
</feature>
<feature type="compositionally biased region" description="Low complexity" evidence="1">
    <location>
        <begin position="772"/>
        <end position="797"/>
    </location>
</feature>
<feature type="compositionally biased region" description="Basic and acidic residues" evidence="1">
    <location>
        <begin position="214"/>
        <end position="242"/>
    </location>
</feature>
<protein>
    <submittedName>
        <fullName evidence="2">Uncharacterized protein</fullName>
    </submittedName>
</protein>
<dbReference type="AlphaFoldDB" id="A0A8K0XMB8"/>
<gene>
    <name evidence="2" type="ORF">BXZ70DRAFT_440582</name>
</gene>
<evidence type="ECO:0000256" key="1">
    <source>
        <dbReference type="SAM" id="MobiDB-lite"/>
    </source>
</evidence>
<feature type="compositionally biased region" description="Polar residues" evidence="1">
    <location>
        <begin position="378"/>
        <end position="387"/>
    </location>
</feature>
<feature type="compositionally biased region" description="Polar residues" evidence="1">
    <location>
        <begin position="514"/>
        <end position="536"/>
    </location>
</feature>
<feature type="compositionally biased region" description="Low complexity" evidence="1">
    <location>
        <begin position="346"/>
        <end position="360"/>
    </location>
</feature>
<feature type="compositionally biased region" description="Low complexity" evidence="1">
    <location>
        <begin position="413"/>
        <end position="426"/>
    </location>
</feature>
<feature type="compositionally biased region" description="Low complexity" evidence="1">
    <location>
        <begin position="831"/>
        <end position="843"/>
    </location>
</feature>
<organism evidence="2 3">
    <name type="scientific">Cristinia sonorae</name>
    <dbReference type="NCBI Taxonomy" id="1940300"/>
    <lineage>
        <taxon>Eukaryota</taxon>
        <taxon>Fungi</taxon>
        <taxon>Dikarya</taxon>
        <taxon>Basidiomycota</taxon>
        <taxon>Agaricomycotina</taxon>
        <taxon>Agaricomycetes</taxon>
        <taxon>Agaricomycetidae</taxon>
        <taxon>Agaricales</taxon>
        <taxon>Pleurotineae</taxon>
        <taxon>Stephanosporaceae</taxon>
        <taxon>Cristinia</taxon>
    </lineage>
</organism>
<evidence type="ECO:0000313" key="3">
    <source>
        <dbReference type="Proteomes" id="UP000813824"/>
    </source>
</evidence>
<feature type="region of interest" description="Disordered" evidence="1">
    <location>
        <begin position="1"/>
        <end position="36"/>
    </location>
</feature>
<feature type="compositionally biased region" description="Acidic residues" evidence="1">
    <location>
        <begin position="961"/>
        <end position="970"/>
    </location>
</feature>
<dbReference type="OrthoDB" id="3216045at2759"/>
<feature type="region of interest" description="Disordered" evidence="1">
    <location>
        <begin position="85"/>
        <end position="272"/>
    </location>
</feature>
<feature type="region of interest" description="Disordered" evidence="1">
    <location>
        <begin position="772"/>
        <end position="864"/>
    </location>
</feature>
<feature type="compositionally biased region" description="Polar residues" evidence="1">
    <location>
        <begin position="680"/>
        <end position="697"/>
    </location>
</feature>
<feature type="compositionally biased region" description="Basic and acidic residues" evidence="1">
    <location>
        <begin position="253"/>
        <end position="267"/>
    </location>
</feature>
<feature type="region of interest" description="Disordered" evidence="1">
    <location>
        <begin position="928"/>
        <end position="970"/>
    </location>
</feature>
<dbReference type="EMBL" id="JAEVFJ010000030">
    <property type="protein sequence ID" value="KAH8093119.1"/>
    <property type="molecule type" value="Genomic_DNA"/>
</dbReference>
<feature type="region of interest" description="Disordered" evidence="1">
    <location>
        <begin position="891"/>
        <end position="916"/>
    </location>
</feature>
<feature type="compositionally biased region" description="Low complexity" evidence="1">
    <location>
        <begin position="655"/>
        <end position="671"/>
    </location>
</feature>
<reference evidence="2" key="1">
    <citation type="journal article" date="2021" name="New Phytol.">
        <title>Evolutionary innovations through gain and loss of genes in the ectomycorrhizal Boletales.</title>
        <authorList>
            <person name="Wu G."/>
            <person name="Miyauchi S."/>
            <person name="Morin E."/>
            <person name="Kuo A."/>
            <person name="Drula E."/>
            <person name="Varga T."/>
            <person name="Kohler A."/>
            <person name="Feng B."/>
            <person name="Cao Y."/>
            <person name="Lipzen A."/>
            <person name="Daum C."/>
            <person name="Hundley H."/>
            <person name="Pangilinan J."/>
            <person name="Johnson J."/>
            <person name="Barry K."/>
            <person name="LaButti K."/>
            <person name="Ng V."/>
            <person name="Ahrendt S."/>
            <person name="Min B."/>
            <person name="Choi I.G."/>
            <person name="Park H."/>
            <person name="Plett J.M."/>
            <person name="Magnuson J."/>
            <person name="Spatafora J.W."/>
            <person name="Nagy L.G."/>
            <person name="Henrissat B."/>
            <person name="Grigoriev I.V."/>
            <person name="Yang Z.L."/>
            <person name="Xu J."/>
            <person name="Martin F.M."/>
        </authorList>
    </citation>
    <scope>NUCLEOTIDE SEQUENCE</scope>
    <source>
        <strain evidence="2">KKN 215</strain>
    </source>
</reference>
<keyword evidence="3" id="KW-1185">Reference proteome</keyword>
<evidence type="ECO:0000313" key="2">
    <source>
        <dbReference type="EMBL" id="KAH8093119.1"/>
    </source>
</evidence>
<proteinExistence type="predicted"/>
<comment type="caution">
    <text evidence="2">The sequence shown here is derived from an EMBL/GenBank/DDBJ whole genome shotgun (WGS) entry which is preliminary data.</text>
</comment>
<feature type="compositionally biased region" description="Basic and acidic residues" evidence="1">
    <location>
        <begin position="558"/>
        <end position="574"/>
    </location>
</feature>
<feature type="region of interest" description="Disordered" evidence="1">
    <location>
        <begin position="345"/>
        <end position="597"/>
    </location>
</feature>
<feature type="compositionally biased region" description="Polar residues" evidence="1">
    <location>
        <begin position="88"/>
        <end position="116"/>
    </location>
</feature>
<accession>A0A8K0XMB8</accession>
<feature type="compositionally biased region" description="Polar residues" evidence="1">
    <location>
        <begin position="903"/>
        <end position="916"/>
    </location>
</feature>
<feature type="compositionally biased region" description="Basic and acidic residues" evidence="1">
    <location>
        <begin position="137"/>
        <end position="150"/>
    </location>
</feature>
<name>A0A8K0XMB8_9AGAR</name>